<proteinExistence type="predicted"/>
<feature type="coiled-coil region" evidence="1">
    <location>
        <begin position="148"/>
        <end position="182"/>
    </location>
</feature>
<accession>A0AAN9HD74</accession>
<comment type="caution">
    <text evidence="2">The sequence shown here is derived from an EMBL/GenBank/DDBJ whole genome shotgun (WGS) entry which is preliminary data.</text>
</comment>
<protein>
    <submittedName>
        <fullName evidence="2">Uncharacterized protein</fullName>
    </submittedName>
</protein>
<keyword evidence="1" id="KW-0175">Coiled coil</keyword>
<evidence type="ECO:0000256" key="1">
    <source>
        <dbReference type="SAM" id="Coils"/>
    </source>
</evidence>
<dbReference type="Gene3D" id="1.20.1170.10">
    <property type="match status" value="1"/>
</dbReference>
<evidence type="ECO:0000313" key="2">
    <source>
        <dbReference type="EMBL" id="KAK7171409.1"/>
    </source>
</evidence>
<organism evidence="2 3">
    <name type="scientific">Phoxinus phoxinus</name>
    <name type="common">Eurasian minnow</name>
    <dbReference type="NCBI Taxonomy" id="58324"/>
    <lineage>
        <taxon>Eukaryota</taxon>
        <taxon>Metazoa</taxon>
        <taxon>Chordata</taxon>
        <taxon>Craniata</taxon>
        <taxon>Vertebrata</taxon>
        <taxon>Euteleostomi</taxon>
        <taxon>Actinopterygii</taxon>
        <taxon>Neopterygii</taxon>
        <taxon>Teleostei</taxon>
        <taxon>Ostariophysi</taxon>
        <taxon>Cypriniformes</taxon>
        <taxon>Leuciscidae</taxon>
        <taxon>Phoxininae</taxon>
        <taxon>Phoxinus</taxon>
    </lineage>
</organism>
<name>A0AAN9HD74_9TELE</name>
<dbReference type="AlphaFoldDB" id="A0AAN9HD74"/>
<sequence length="416" mass="47345">MAESKELIVNDFSWSPEFVQDLDTSAERTALLYHLSYLCLGSIPKLERLIREQAIGTQLLFGSSEAVLMKCVGTSSNLVTSLFPGLMKAVNMNKPVLAVSYLEKTKTWIDDIIRAVDDIVKRYDQQNQSVAACTSDVIQEQNESEVRRTQLSTKMKRVETDVADLEEELKKNAKDIEEIEKKNRIKNSEIQKCAVNVSRQNQSVGILSSLVPHVPSFINSIYNAITGPGVDGKTLDLNVELSRLTSEKRKLQNEEGKLYVELIDLQLKLDSSNLKQGVIQASIVHLKDVHSCLSQIQKILVQLKKFLENVGSLLERLKNKHFVNEFLIDDPDMRDQFLQSIEIAVKFWNTFGQNCRKASIILYVQSKDAYQFLETNPSSLSEPHWKEQYETVMKKLNQIKFQEPSTAAITEWQTDI</sequence>
<dbReference type="Proteomes" id="UP001364617">
    <property type="component" value="Unassembled WGS sequence"/>
</dbReference>
<evidence type="ECO:0000313" key="3">
    <source>
        <dbReference type="Proteomes" id="UP001364617"/>
    </source>
</evidence>
<dbReference type="EMBL" id="JAYKXH010000004">
    <property type="protein sequence ID" value="KAK7171409.1"/>
    <property type="molecule type" value="Genomic_DNA"/>
</dbReference>
<keyword evidence="3" id="KW-1185">Reference proteome</keyword>
<gene>
    <name evidence="2" type="ORF">R3I93_003880</name>
</gene>
<reference evidence="2 3" key="1">
    <citation type="submission" date="2024-02" db="EMBL/GenBank/DDBJ databases">
        <title>Chromosome-level genome assembly of the Eurasian Minnow (Phoxinus phoxinus).</title>
        <authorList>
            <person name="Oriowo T.O."/>
            <person name="Martin S."/>
            <person name="Stange M."/>
            <person name="Chrysostomakis Y."/>
            <person name="Brown T."/>
            <person name="Winkler S."/>
            <person name="Kukowka S."/>
            <person name="Myers E.W."/>
            <person name="Bohne A."/>
        </authorList>
    </citation>
    <scope>NUCLEOTIDE SEQUENCE [LARGE SCALE GENOMIC DNA]</scope>
    <source>
        <strain evidence="2">ZFMK-TIS-60720</strain>
        <tissue evidence="2">Whole Organism</tissue>
    </source>
</reference>